<evidence type="ECO:0000313" key="2">
    <source>
        <dbReference type="EMBL" id="MDT7520615.1"/>
    </source>
</evidence>
<gene>
    <name evidence="2" type="ORF">RAE19_18285</name>
</gene>
<comment type="caution">
    <text evidence="2">The sequence shown here is derived from an EMBL/GenBank/DDBJ whole genome shotgun (WGS) entry which is preliminary data.</text>
</comment>
<keyword evidence="1" id="KW-0472">Membrane</keyword>
<keyword evidence="3" id="KW-1185">Reference proteome</keyword>
<organism evidence="2 3">
    <name type="scientific">Rhodoferax potami</name>
    <dbReference type="NCBI Taxonomy" id="3068338"/>
    <lineage>
        <taxon>Bacteria</taxon>
        <taxon>Pseudomonadati</taxon>
        <taxon>Pseudomonadota</taxon>
        <taxon>Betaproteobacteria</taxon>
        <taxon>Burkholderiales</taxon>
        <taxon>Comamonadaceae</taxon>
        <taxon>Rhodoferax</taxon>
    </lineage>
</organism>
<feature type="transmembrane region" description="Helical" evidence="1">
    <location>
        <begin position="118"/>
        <end position="137"/>
    </location>
</feature>
<name>A0ABU3KS20_9BURK</name>
<evidence type="ECO:0000313" key="3">
    <source>
        <dbReference type="Proteomes" id="UP001321700"/>
    </source>
</evidence>
<keyword evidence="1" id="KW-1133">Transmembrane helix</keyword>
<proteinExistence type="predicted"/>
<dbReference type="Proteomes" id="UP001321700">
    <property type="component" value="Unassembled WGS sequence"/>
</dbReference>
<evidence type="ECO:0000256" key="1">
    <source>
        <dbReference type="SAM" id="Phobius"/>
    </source>
</evidence>
<dbReference type="EMBL" id="JAVBIK010000003">
    <property type="protein sequence ID" value="MDT7520615.1"/>
    <property type="molecule type" value="Genomic_DNA"/>
</dbReference>
<sequence>MNYDVPVKQDLQTLYGEVITTNVRNPHMQIRLTDGEVVDAEFPVFVTYFGGFKTRLFEEPVHKIVLTCKQVVVSGNYLRFVPFKRFRIWDFSCANGAFFAPRSEVQKNWTYGRFKTHAAIAALCIFGFLLMLFERFLRERKDHASKN</sequence>
<keyword evidence="1" id="KW-0812">Transmembrane</keyword>
<reference evidence="2 3" key="1">
    <citation type="submission" date="2023-08" db="EMBL/GenBank/DDBJ databases">
        <title>Rhodoferax potami sp. nov. and Rhodoferax mekongensis sp. nov., isolated from the Mekong River in Thailand.</title>
        <authorList>
            <person name="Kitikhun S."/>
            <person name="Charoenyingcharoen P."/>
            <person name="Siriarchawattana P."/>
            <person name="Likhitrattanapisal S."/>
            <person name="Nilsakha T."/>
            <person name="Chanpet A."/>
            <person name="Rattanawaree P."/>
            <person name="Ingsriswang S."/>
        </authorList>
    </citation>
    <scope>NUCLEOTIDE SEQUENCE [LARGE SCALE GENOMIC DNA]</scope>
    <source>
        <strain evidence="2 3">TBRC 17660</strain>
    </source>
</reference>
<protein>
    <submittedName>
        <fullName evidence="2">Uncharacterized protein</fullName>
    </submittedName>
</protein>
<accession>A0ABU3KS20</accession>
<dbReference type="RefSeq" id="WP_313876321.1">
    <property type="nucleotide sequence ID" value="NZ_JAVBIK010000003.1"/>
</dbReference>